<reference evidence="5 6" key="1">
    <citation type="submission" date="2017-06" db="EMBL/GenBank/DDBJ databases">
        <title>Salmonella reference genomes for public health.</title>
        <authorList>
            <person name="Robertson J."/>
            <person name="Yoshida C."/>
            <person name="Gurnik S."/>
            <person name="Nash J."/>
        </authorList>
    </citation>
    <scope>NUCLEOTIDE SEQUENCE [LARGE SCALE GENOMIC DNA]</scope>
    <source>
        <strain evidence="5 6">S-1643</strain>
    </source>
</reference>
<feature type="domain" description="Baseplate protein J-like barrel" evidence="2">
    <location>
        <begin position="91"/>
        <end position="165"/>
    </location>
</feature>
<dbReference type="Pfam" id="PF26078">
    <property type="entry name" value="Baseplate_J_M"/>
    <property type="match status" value="1"/>
</dbReference>
<dbReference type="PANTHER" id="PTHR37829:SF3">
    <property type="entry name" value="PROTEIN JAYE-RELATED"/>
    <property type="match status" value="1"/>
</dbReference>
<dbReference type="InterPro" id="IPR052399">
    <property type="entry name" value="Phage_Baseplate_Assmbl_Protein"/>
</dbReference>
<dbReference type="RefSeq" id="WP_058215108.1">
    <property type="nucleotide sequence ID" value="NZ_CP022117.1"/>
</dbReference>
<dbReference type="AlphaFoldDB" id="A0A2C9NXP1"/>
<name>A0A2C9NXP1_SALET</name>
<feature type="domain" description="Baseplate J-like C-terminal" evidence="4">
    <location>
        <begin position="283"/>
        <end position="359"/>
    </location>
</feature>
<dbReference type="InterPro" id="IPR058531">
    <property type="entry name" value="Baseplate_J_M"/>
</dbReference>
<evidence type="ECO:0000313" key="5">
    <source>
        <dbReference type="EMBL" id="ASG15919.1"/>
    </source>
</evidence>
<evidence type="ECO:0000259" key="4">
    <source>
        <dbReference type="Pfam" id="PF26079"/>
    </source>
</evidence>
<gene>
    <name evidence="5" type="ORF">LFZ25_08125</name>
</gene>
<comment type="similarity">
    <text evidence="1">Belongs to the Mu gp47/PBSX XkdT family.</text>
</comment>
<protein>
    <submittedName>
        <fullName evidence="5">Uncharacterized protein</fullName>
    </submittedName>
</protein>
<organism evidence="5 6">
    <name type="scientific">Salmonella enterica subsp. enterica serovar Macclesfield str. S-1643</name>
    <dbReference type="NCBI Taxonomy" id="1242107"/>
    <lineage>
        <taxon>Bacteria</taxon>
        <taxon>Pseudomonadati</taxon>
        <taxon>Pseudomonadota</taxon>
        <taxon>Gammaproteobacteria</taxon>
        <taxon>Enterobacterales</taxon>
        <taxon>Enterobacteriaceae</taxon>
        <taxon>Salmonella</taxon>
    </lineage>
</organism>
<dbReference type="Pfam" id="PF04865">
    <property type="entry name" value="Baseplate_J"/>
    <property type="match status" value="1"/>
</dbReference>
<dbReference type="PANTHER" id="PTHR37829">
    <property type="entry name" value="PHAGE-LIKE ELEMENT PBSX PROTEIN XKDT"/>
    <property type="match status" value="1"/>
</dbReference>
<accession>A0A2C9NXP1</accession>
<dbReference type="Pfam" id="PF26079">
    <property type="entry name" value="Baseplate_J_C"/>
    <property type="match status" value="1"/>
</dbReference>
<dbReference type="InterPro" id="IPR058530">
    <property type="entry name" value="Baseplate_J-like_C"/>
</dbReference>
<dbReference type="InterPro" id="IPR006949">
    <property type="entry name" value="Barrel_Baseplate_J-like"/>
</dbReference>
<evidence type="ECO:0000313" key="6">
    <source>
        <dbReference type="Proteomes" id="UP000197157"/>
    </source>
</evidence>
<evidence type="ECO:0000259" key="2">
    <source>
        <dbReference type="Pfam" id="PF04865"/>
    </source>
</evidence>
<dbReference type="Proteomes" id="UP000197157">
    <property type="component" value="Chromosome"/>
</dbReference>
<sequence>MPYNAPGLSDLIARTEQNIEQRLPGTWPQAREKTLSALAYAQAGLAAGCHEHIQWVSRQIIPGSADEAELLEHCQFWGVRRKQAARASEEITVTVTDAVTIPARTRWQRVDGEVFVSMEDASSGGAGDIAVKVSAVNAGKSGNTPADTVLSLITPMANVLPDAVAIKGITGGADIESAGELLARLEYRVQYPPFGGNQYDYVRWAREVPGVTRAWCLPTWKGGGTVGVTFVQDNNNDIFPTESDVTRVDDYISGHPDPVTGLIVGKPDGIIVTTFALTRKPVDMEIYISPNTEAMQKAVRQSLTALFYNEASPGGAMAPSHIIRSVAGVTGLNDFDVRKPLDIQYSAATELLVPGVITWK</sequence>
<evidence type="ECO:0000259" key="3">
    <source>
        <dbReference type="Pfam" id="PF26078"/>
    </source>
</evidence>
<proteinExistence type="inferred from homology"/>
<dbReference type="EMBL" id="CP022117">
    <property type="protein sequence ID" value="ASG15919.1"/>
    <property type="molecule type" value="Genomic_DNA"/>
</dbReference>
<feature type="domain" description="Baseplate J-like central" evidence="3">
    <location>
        <begin position="193"/>
        <end position="273"/>
    </location>
</feature>
<evidence type="ECO:0000256" key="1">
    <source>
        <dbReference type="ARBA" id="ARBA00038087"/>
    </source>
</evidence>